<reference evidence="9 10" key="1">
    <citation type="submission" date="2018-08" db="EMBL/GenBank/DDBJ databases">
        <title>Meiothermus terrae DSM 26712 genome sequencing project.</title>
        <authorList>
            <person name="Da Costa M.S."/>
            <person name="Albuquerque L."/>
            <person name="Raposo P."/>
            <person name="Froufe H.J.C."/>
            <person name="Barroso C.S."/>
            <person name="Egas C."/>
        </authorList>
    </citation>
    <scope>NUCLEOTIDE SEQUENCE [LARGE SCALE GENOMIC DNA]</scope>
    <source>
        <strain evidence="9 10">DSM 26712</strain>
    </source>
</reference>
<evidence type="ECO:0000313" key="9">
    <source>
        <dbReference type="EMBL" id="RIH83914.1"/>
    </source>
</evidence>
<keyword evidence="2" id="KW-1003">Cell membrane</keyword>
<dbReference type="CDD" id="cd03392">
    <property type="entry name" value="PAP2_like_2"/>
    <property type="match status" value="1"/>
</dbReference>
<comment type="caution">
    <text evidence="9">The sequence shown here is derived from an EMBL/GenBank/DDBJ whole genome shotgun (WGS) entry which is preliminary data.</text>
</comment>
<evidence type="ECO:0000256" key="4">
    <source>
        <dbReference type="ARBA" id="ARBA00022801"/>
    </source>
</evidence>
<comment type="subcellular location">
    <subcellularLocation>
        <location evidence="1">Cell membrane</location>
        <topology evidence="1">Multi-pass membrane protein</topology>
    </subcellularLocation>
</comment>
<evidence type="ECO:0000256" key="5">
    <source>
        <dbReference type="ARBA" id="ARBA00022989"/>
    </source>
</evidence>
<gene>
    <name evidence="9" type="ORF">Mterra_02127</name>
</gene>
<keyword evidence="3 7" id="KW-0812">Transmembrane</keyword>
<dbReference type="AlphaFoldDB" id="A0A399EGW3"/>
<dbReference type="PANTHER" id="PTHR14969:SF62">
    <property type="entry name" value="DECAPRENYLPHOSPHORYL-5-PHOSPHORIBOSE PHOSPHATASE RV3807C-RELATED"/>
    <property type="match status" value="1"/>
</dbReference>
<protein>
    <submittedName>
        <fullName evidence="9">PAP2 superfamily protein</fullName>
    </submittedName>
</protein>
<dbReference type="GO" id="GO:0005886">
    <property type="term" value="C:plasma membrane"/>
    <property type="evidence" value="ECO:0007669"/>
    <property type="project" value="UniProtKB-SubCell"/>
</dbReference>
<keyword evidence="4" id="KW-0378">Hydrolase</keyword>
<feature type="transmembrane region" description="Helical" evidence="7">
    <location>
        <begin position="66"/>
        <end position="90"/>
    </location>
</feature>
<feature type="transmembrane region" description="Helical" evidence="7">
    <location>
        <begin position="165"/>
        <end position="185"/>
    </location>
</feature>
<dbReference type="RefSeq" id="WP_119315193.1">
    <property type="nucleotide sequence ID" value="NZ_QXDL01000082.1"/>
</dbReference>
<feature type="transmembrane region" description="Helical" evidence="7">
    <location>
        <begin position="138"/>
        <end position="158"/>
    </location>
</feature>
<dbReference type="Proteomes" id="UP000265715">
    <property type="component" value="Unassembled WGS sequence"/>
</dbReference>
<evidence type="ECO:0000256" key="2">
    <source>
        <dbReference type="ARBA" id="ARBA00022475"/>
    </source>
</evidence>
<dbReference type="SUPFAM" id="SSF48317">
    <property type="entry name" value="Acid phosphatase/Vanadium-dependent haloperoxidase"/>
    <property type="match status" value="1"/>
</dbReference>
<dbReference type="EMBL" id="QXDL01000082">
    <property type="protein sequence ID" value="RIH83914.1"/>
    <property type="molecule type" value="Genomic_DNA"/>
</dbReference>
<evidence type="ECO:0000256" key="1">
    <source>
        <dbReference type="ARBA" id="ARBA00004651"/>
    </source>
</evidence>
<organism evidence="9 10">
    <name type="scientific">Calidithermus terrae</name>
    <dbReference type="NCBI Taxonomy" id="1408545"/>
    <lineage>
        <taxon>Bacteria</taxon>
        <taxon>Thermotogati</taxon>
        <taxon>Deinococcota</taxon>
        <taxon>Deinococci</taxon>
        <taxon>Thermales</taxon>
        <taxon>Thermaceae</taxon>
        <taxon>Calidithermus</taxon>
    </lineage>
</organism>
<name>A0A399EGW3_9DEIN</name>
<dbReference type="SMART" id="SM00014">
    <property type="entry name" value="acidPPc"/>
    <property type="match status" value="1"/>
</dbReference>
<dbReference type="InterPro" id="IPR000326">
    <property type="entry name" value="PAP2/HPO"/>
</dbReference>
<dbReference type="Gene3D" id="1.20.144.10">
    <property type="entry name" value="Phosphatidic acid phosphatase type 2/haloperoxidase"/>
    <property type="match status" value="2"/>
</dbReference>
<keyword evidence="6 7" id="KW-0472">Membrane</keyword>
<dbReference type="InterPro" id="IPR036938">
    <property type="entry name" value="PAP2/HPO_sf"/>
</dbReference>
<dbReference type="PANTHER" id="PTHR14969">
    <property type="entry name" value="SPHINGOSINE-1-PHOSPHATE PHOSPHOHYDROLASE"/>
    <property type="match status" value="1"/>
</dbReference>
<dbReference type="GO" id="GO:0016787">
    <property type="term" value="F:hydrolase activity"/>
    <property type="evidence" value="ECO:0007669"/>
    <property type="project" value="UniProtKB-KW"/>
</dbReference>
<sequence length="226" mass="25105">MWSRVLKIYRQNSGRLLLLFFGVLLPLLILGDLAEDVLQREDMRLDRWLSERFNGFAAPWLDQAALALRFLGGVEVLGPLSLAIFAYFLSTRQPWKGWFFAFAVGGAAGLNLLAKAFFGRERPDLFTPLVLEPNYSFPSGHATGSAAFVSALVVLAWYTRWRWWAVLLGVPFALLVGVSRVYAGAHYPSDVLGGWLASVAWVLGLRQVLRSRIRPALPPSGERAGS</sequence>
<keyword evidence="5 7" id="KW-1133">Transmembrane helix</keyword>
<feature type="domain" description="Phosphatidic acid phosphatase type 2/haloperoxidase" evidence="8">
    <location>
        <begin position="95"/>
        <end position="206"/>
    </location>
</feature>
<evidence type="ECO:0000259" key="8">
    <source>
        <dbReference type="SMART" id="SM00014"/>
    </source>
</evidence>
<feature type="transmembrane region" description="Helical" evidence="7">
    <location>
        <begin position="97"/>
        <end position="118"/>
    </location>
</feature>
<dbReference type="OrthoDB" id="9789113at2"/>
<keyword evidence="10" id="KW-1185">Reference proteome</keyword>
<evidence type="ECO:0000313" key="10">
    <source>
        <dbReference type="Proteomes" id="UP000265715"/>
    </source>
</evidence>
<evidence type="ECO:0000256" key="6">
    <source>
        <dbReference type="ARBA" id="ARBA00023136"/>
    </source>
</evidence>
<evidence type="ECO:0000256" key="3">
    <source>
        <dbReference type="ARBA" id="ARBA00022692"/>
    </source>
</evidence>
<accession>A0A399EGW3</accession>
<proteinExistence type="predicted"/>
<dbReference type="Pfam" id="PF01569">
    <property type="entry name" value="PAP2"/>
    <property type="match status" value="1"/>
</dbReference>
<evidence type="ECO:0000256" key="7">
    <source>
        <dbReference type="SAM" id="Phobius"/>
    </source>
</evidence>